<feature type="region of interest" description="Disordered" evidence="1">
    <location>
        <begin position="101"/>
        <end position="128"/>
    </location>
</feature>
<accession>A0A835VTE1</accession>
<feature type="compositionally biased region" description="Low complexity" evidence="1">
    <location>
        <begin position="105"/>
        <end position="121"/>
    </location>
</feature>
<dbReference type="EMBL" id="JAEHOD010000091">
    <property type="protein sequence ID" value="KAG2428592.1"/>
    <property type="molecule type" value="Genomic_DNA"/>
</dbReference>
<dbReference type="Proteomes" id="UP000613740">
    <property type="component" value="Unassembled WGS sequence"/>
</dbReference>
<name>A0A835VTE1_9CHLO</name>
<gene>
    <name evidence="2" type="ORF">HYH02_014294</name>
</gene>
<dbReference type="AlphaFoldDB" id="A0A835VTE1"/>
<evidence type="ECO:0000313" key="2">
    <source>
        <dbReference type="EMBL" id="KAG2428592.1"/>
    </source>
</evidence>
<organism evidence="2 3">
    <name type="scientific">Chlamydomonas schloesseri</name>
    <dbReference type="NCBI Taxonomy" id="2026947"/>
    <lineage>
        <taxon>Eukaryota</taxon>
        <taxon>Viridiplantae</taxon>
        <taxon>Chlorophyta</taxon>
        <taxon>core chlorophytes</taxon>
        <taxon>Chlorophyceae</taxon>
        <taxon>CS clade</taxon>
        <taxon>Chlamydomonadales</taxon>
        <taxon>Chlamydomonadaceae</taxon>
        <taxon>Chlamydomonas</taxon>
    </lineage>
</organism>
<evidence type="ECO:0000256" key="1">
    <source>
        <dbReference type="SAM" id="MobiDB-lite"/>
    </source>
</evidence>
<sequence length="128" mass="13175">MHLDDSSTMQAFKGGSAGSGVFHDKAAVVAGVDPSDSSAVRAFKGVARAEAAGDTHWLGDTKDALLAWMLQQGQDKRRSGLQALAGEGLRVVRHGWQGAARSGEGVRQAAPAPAQAAGQRVVRGDKVG</sequence>
<comment type="caution">
    <text evidence="2">The sequence shown here is derived from an EMBL/GenBank/DDBJ whole genome shotgun (WGS) entry which is preliminary data.</text>
</comment>
<keyword evidence="3" id="KW-1185">Reference proteome</keyword>
<evidence type="ECO:0000313" key="3">
    <source>
        <dbReference type="Proteomes" id="UP000613740"/>
    </source>
</evidence>
<reference evidence="2" key="1">
    <citation type="journal article" date="2020" name="bioRxiv">
        <title>Comparative genomics of Chlamydomonas.</title>
        <authorList>
            <person name="Craig R.J."/>
            <person name="Hasan A.R."/>
            <person name="Ness R.W."/>
            <person name="Keightley P.D."/>
        </authorList>
    </citation>
    <scope>NUCLEOTIDE SEQUENCE</scope>
    <source>
        <strain evidence="2">CCAP 11/173</strain>
    </source>
</reference>
<proteinExistence type="predicted"/>
<protein>
    <submittedName>
        <fullName evidence="2">Uncharacterized protein</fullName>
    </submittedName>
</protein>